<accession>A0A7Y0UGF8</accession>
<dbReference type="Pfam" id="PF09485">
    <property type="entry name" value="CRISPR_Cse2"/>
    <property type="match status" value="1"/>
</dbReference>
<dbReference type="EMBL" id="JABCUI010000001">
    <property type="protein sequence ID" value="NMW86660.1"/>
    <property type="molecule type" value="Genomic_DNA"/>
</dbReference>
<evidence type="ECO:0000313" key="2">
    <source>
        <dbReference type="Proteomes" id="UP000553981"/>
    </source>
</evidence>
<sequence>MSDDTPISKEPKNSDALRNAISLTCHRLQENFFMPYDSPQSHLARAQLAELRKSSSLNIMDNPLALGKVLFIMRGDFVEKLAGKTDQPSPSEQAAFAALTLFGLHMQSATKPMHTAEISFARACGRLYATGTSDSIKSRVDAMLLARDEKSRLLQIRSLVSLLRSKELPCDYGKLASDLRALMNPKRRPGVQLRWGRDFANGSFQTESISETKTSDNLER</sequence>
<comment type="caution">
    <text evidence="1">The sequence shown here is derived from an EMBL/GenBank/DDBJ whole genome shotgun (WGS) entry which is preliminary data.</text>
</comment>
<dbReference type="InterPro" id="IPR038287">
    <property type="entry name" value="Cse2_sf"/>
</dbReference>
<name>A0A7Y0UGF8_9ACTO</name>
<protein>
    <submittedName>
        <fullName evidence="1">Type I-E CRISPR-associated protein Cse2/CasB</fullName>
    </submittedName>
</protein>
<organism evidence="1 2">
    <name type="scientific">Mobiluncus curtisii</name>
    <dbReference type="NCBI Taxonomy" id="2051"/>
    <lineage>
        <taxon>Bacteria</taxon>
        <taxon>Bacillati</taxon>
        <taxon>Actinomycetota</taxon>
        <taxon>Actinomycetes</taxon>
        <taxon>Actinomycetales</taxon>
        <taxon>Actinomycetaceae</taxon>
        <taxon>Mobiluncus</taxon>
    </lineage>
</organism>
<reference evidence="1 2" key="1">
    <citation type="submission" date="2020-04" db="EMBL/GenBank/DDBJ databases">
        <title>Antimicrobial susceptibility and clonality of vaginal-derived multi-drug resistant Mobiluncus isolates in China.</title>
        <authorList>
            <person name="Zhang X."/>
        </authorList>
    </citation>
    <scope>NUCLEOTIDE SEQUENCE [LARGE SCALE GENOMIC DNA]</scope>
    <source>
        <strain evidence="1 2">19</strain>
    </source>
</reference>
<dbReference type="AlphaFoldDB" id="A0A7Y0UGF8"/>
<gene>
    <name evidence="1" type="primary">casB</name>
    <name evidence="1" type="ORF">HHJ67_02680</name>
</gene>
<evidence type="ECO:0000313" key="1">
    <source>
        <dbReference type="EMBL" id="NMW86660.1"/>
    </source>
</evidence>
<proteinExistence type="predicted"/>
<dbReference type="RefSeq" id="WP_004008260.1">
    <property type="nucleotide sequence ID" value="NZ_CP068113.1"/>
</dbReference>
<dbReference type="Proteomes" id="UP000553981">
    <property type="component" value="Unassembled WGS sequence"/>
</dbReference>
<dbReference type="InterPro" id="IPR013382">
    <property type="entry name" value="CRISPR-assoc_prot_Cse2"/>
</dbReference>
<dbReference type="NCBIfam" id="TIGR02548">
    <property type="entry name" value="casB_cse2"/>
    <property type="match status" value="1"/>
</dbReference>
<dbReference type="CDD" id="cd09731">
    <property type="entry name" value="Cse2_I-E"/>
    <property type="match status" value="1"/>
</dbReference>
<dbReference type="Gene3D" id="1.10.520.40">
    <property type="entry name" value="CRISPR-associated protein Cse2"/>
    <property type="match status" value="1"/>
</dbReference>